<proteinExistence type="predicted"/>
<evidence type="ECO:0000313" key="1">
    <source>
        <dbReference type="EMBL" id="MFC3701198.1"/>
    </source>
</evidence>
<dbReference type="Pfam" id="PF20027">
    <property type="entry name" value="DUF6435"/>
    <property type="match status" value="1"/>
</dbReference>
<comment type="caution">
    <text evidence="1">The sequence shown here is derived from an EMBL/GenBank/DDBJ whole genome shotgun (WGS) entry which is preliminary data.</text>
</comment>
<accession>A0ABV7WPM1</accession>
<dbReference type="Proteomes" id="UP001595710">
    <property type="component" value="Unassembled WGS sequence"/>
</dbReference>
<reference evidence="2" key="1">
    <citation type="journal article" date="2019" name="Int. J. Syst. Evol. Microbiol.">
        <title>The Global Catalogue of Microorganisms (GCM) 10K type strain sequencing project: providing services to taxonomists for standard genome sequencing and annotation.</title>
        <authorList>
            <consortium name="The Broad Institute Genomics Platform"/>
            <consortium name="The Broad Institute Genome Sequencing Center for Infectious Disease"/>
            <person name="Wu L."/>
            <person name="Ma J."/>
        </authorList>
    </citation>
    <scope>NUCLEOTIDE SEQUENCE [LARGE SCALE GENOMIC DNA]</scope>
    <source>
        <strain evidence="2">CECT 8288</strain>
    </source>
</reference>
<name>A0ABV7WPM1_9GAMM</name>
<organism evidence="1 2">
    <name type="scientific">Reinekea marina</name>
    <dbReference type="NCBI Taxonomy" id="1310421"/>
    <lineage>
        <taxon>Bacteria</taxon>
        <taxon>Pseudomonadati</taxon>
        <taxon>Pseudomonadota</taxon>
        <taxon>Gammaproteobacteria</taxon>
        <taxon>Oceanospirillales</taxon>
        <taxon>Saccharospirillaceae</taxon>
        <taxon>Reinekea</taxon>
    </lineage>
</organism>
<sequence length="56" mass="6568">MFSLFKANPTKKLKKQYEQLVTKAFQAQRNGDIRSYSLLTDEAQQVLAKIEQQTYK</sequence>
<dbReference type="RefSeq" id="WP_290282809.1">
    <property type="nucleotide sequence ID" value="NZ_JAUFQI010000001.1"/>
</dbReference>
<protein>
    <submittedName>
        <fullName evidence="1">DUF6435 family protein</fullName>
    </submittedName>
</protein>
<dbReference type="NCBIfam" id="NF033487">
    <property type="entry name" value="Lacal_2735_fam"/>
    <property type="match status" value="1"/>
</dbReference>
<evidence type="ECO:0000313" key="2">
    <source>
        <dbReference type="Proteomes" id="UP001595710"/>
    </source>
</evidence>
<dbReference type="InterPro" id="IPR045493">
    <property type="entry name" value="DUF6435"/>
</dbReference>
<gene>
    <name evidence="1" type="ORF">ACFOND_06035</name>
</gene>
<keyword evidence="2" id="KW-1185">Reference proteome</keyword>
<dbReference type="EMBL" id="JBHRYN010000008">
    <property type="protein sequence ID" value="MFC3701198.1"/>
    <property type="molecule type" value="Genomic_DNA"/>
</dbReference>